<dbReference type="Proteomes" id="UP001162031">
    <property type="component" value="Unassembled WGS sequence"/>
</dbReference>
<dbReference type="PANTHER" id="PTHR33129:SF1">
    <property type="entry name" value="ATP-BINDING PROTEIN"/>
    <property type="match status" value="1"/>
</dbReference>
<name>A0AAV0TUT5_HYABA</name>
<organism evidence="5 6">
    <name type="scientific">Hyaloperonospora brassicae</name>
    <name type="common">Brassica downy mildew</name>
    <name type="synonym">Peronospora brassicae</name>
    <dbReference type="NCBI Taxonomy" id="162125"/>
    <lineage>
        <taxon>Eukaryota</taxon>
        <taxon>Sar</taxon>
        <taxon>Stramenopiles</taxon>
        <taxon>Oomycota</taxon>
        <taxon>Peronosporomycetes</taxon>
        <taxon>Peronosporales</taxon>
        <taxon>Peronosporaceae</taxon>
        <taxon>Hyaloperonospora</taxon>
    </lineage>
</organism>
<dbReference type="InterPro" id="IPR045379">
    <property type="entry name" value="Crinkler_N"/>
</dbReference>
<evidence type="ECO:0000313" key="6">
    <source>
        <dbReference type="Proteomes" id="UP001162031"/>
    </source>
</evidence>
<dbReference type="GO" id="GO:0005576">
    <property type="term" value="C:extracellular region"/>
    <property type="evidence" value="ECO:0007669"/>
    <property type="project" value="UniProtKB-SubCell"/>
</dbReference>
<reference evidence="5" key="1">
    <citation type="submission" date="2022-12" db="EMBL/GenBank/DDBJ databases">
        <authorList>
            <person name="Webb A."/>
        </authorList>
    </citation>
    <scope>NUCLEOTIDE SEQUENCE</scope>
    <source>
        <strain evidence="5">Hp1</strain>
    </source>
</reference>
<dbReference type="SUPFAM" id="SSF52540">
    <property type="entry name" value="P-loop containing nucleoside triphosphate hydrolases"/>
    <property type="match status" value="1"/>
</dbReference>
<proteinExistence type="predicted"/>
<comment type="caution">
    <text evidence="5">The sequence shown here is derived from an EMBL/GenBank/DDBJ whole genome shotgun (WGS) entry which is preliminary data.</text>
</comment>
<dbReference type="Pfam" id="PF20147">
    <property type="entry name" value="Crinkler"/>
    <property type="match status" value="1"/>
</dbReference>
<keyword evidence="3" id="KW-0964">Secreted</keyword>
<dbReference type="InterPro" id="IPR027417">
    <property type="entry name" value="P-loop_NTPase"/>
</dbReference>
<dbReference type="GO" id="GO:0043657">
    <property type="term" value="C:host cell"/>
    <property type="evidence" value="ECO:0007669"/>
    <property type="project" value="UniProtKB-SubCell"/>
</dbReference>
<protein>
    <recommendedName>
        <fullName evidence="4">Crinkler effector protein N-terminal domain-containing protein</fullName>
    </recommendedName>
</protein>
<evidence type="ECO:0000313" key="5">
    <source>
        <dbReference type="EMBL" id="CAI5726049.1"/>
    </source>
</evidence>
<evidence type="ECO:0000256" key="3">
    <source>
        <dbReference type="ARBA" id="ARBA00022525"/>
    </source>
</evidence>
<evidence type="ECO:0000259" key="4">
    <source>
        <dbReference type="Pfam" id="PF20147"/>
    </source>
</evidence>
<comment type="subcellular location">
    <subcellularLocation>
        <location evidence="1">Host cell</location>
    </subcellularLocation>
    <subcellularLocation>
        <location evidence="2">Secreted</location>
    </subcellularLocation>
</comment>
<evidence type="ECO:0000256" key="1">
    <source>
        <dbReference type="ARBA" id="ARBA00004340"/>
    </source>
</evidence>
<dbReference type="InterPro" id="IPR052980">
    <property type="entry name" value="Crinkler_effector"/>
</dbReference>
<feature type="domain" description="Crinkler effector protein N-terminal" evidence="4">
    <location>
        <begin position="4"/>
        <end position="111"/>
    </location>
</feature>
<dbReference type="EMBL" id="CANTFL010000634">
    <property type="protein sequence ID" value="CAI5726049.1"/>
    <property type="molecule type" value="Genomic_DNA"/>
</dbReference>
<accession>A0AAV0TUT5</accession>
<evidence type="ECO:0000256" key="2">
    <source>
        <dbReference type="ARBA" id="ARBA00004613"/>
    </source>
</evidence>
<dbReference type="AlphaFoldDB" id="A0AAV0TUT5"/>
<sequence length="305" mass="33918">MVQVTLFCAVVGIPDSVFSVKIDTNDSVDQLKEAIKVEKPAEIQCDADELQLFIARKSGTWLPDDTDLDELFPTEGYRDEMRAMRVSRELADHSLFGTSVSPGKEVVHVLVLLPPTLRYPQTIRVCGVNLRFTPSIRNTSLAAFWRAFRANSTQVVADAVITLPEGTLLLGEFDFGSRMYIRPCYLQLWDICLAILSDENTACRRLLILGNPGTGKTFFAIFVLFHLAHAGATVVYESAGQVNNRTLFSGNKVVNGLWADFSDILAQPETFYVVDGVQPLHCEAKTILVTSPHKDIWRNFDKSGS</sequence>
<dbReference type="Gene3D" id="3.40.50.300">
    <property type="entry name" value="P-loop containing nucleotide triphosphate hydrolases"/>
    <property type="match status" value="1"/>
</dbReference>
<gene>
    <name evidence="5" type="ORF">HBR001_LOCUS3748</name>
</gene>
<dbReference type="PANTHER" id="PTHR33129">
    <property type="entry name" value="PROTEIN KINASE DOMAIN-CONTAINING PROTEIN-RELATED"/>
    <property type="match status" value="1"/>
</dbReference>
<keyword evidence="6" id="KW-1185">Reference proteome</keyword>